<dbReference type="InterPro" id="IPR029052">
    <property type="entry name" value="Metallo-depent_PP-like"/>
</dbReference>
<dbReference type="SMART" id="SM00156">
    <property type="entry name" value="PP2Ac"/>
    <property type="match status" value="1"/>
</dbReference>
<comment type="catalytic activity">
    <reaction evidence="1">
        <text>O-phospho-L-threonyl-[protein] + H2O = L-threonyl-[protein] + phosphate</text>
        <dbReference type="Rhea" id="RHEA:47004"/>
        <dbReference type="Rhea" id="RHEA-COMP:11060"/>
        <dbReference type="Rhea" id="RHEA-COMP:11605"/>
        <dbReference type="ChEBI" id="CHEBI:15377"/>
        <dbReference type="ChEBI" id="CHEBI:30013"/>
        <dbReference type="ChEBI" id="CHEBI:43474"/>
        <dbReference type="ChEBI" id="CHEBI:61977"/>
        <dbReference type="EC" id="3.1.3.16"/>
    </reaction>
</comment>
<dbReference type="GO" id="GO:0004722">
    <property type="term" value="F:protein serine/threonine phosphatase activity"/>
    <property type="evidence" value="ECO:0007669"/>
    <property type="project" value="UniProtKB-EC"/>
</dbReference>
<dbReference type="PRINTS" id="PR00114">
    <property type="entry name" value="STPHPHTASE"/>
</dbReference>
<dbReference type="GO" id="GO:0005634">
    <property type="term" value="C:nucleus"/>
    <property type="evidence" value="ECO:0007669"/>
    <property type="project" value="TreeGrafter"/>
</dbReference>
<sequence length="386" mass="43783">MSNNDSYDNWVDSENSNSISGSISDEDDDVDETQVDSDKVVSSSFLDQLILKLMNAKPPRRGGTSHRTTKSAVPISIIPVELTFQELTQLCDMAIESFRQQKSLLTFEKEHLPLVVCADLHGHFQDLREIFVKCGSPHHQNYLFLGDYVDRGTQGLQTLALLLALKVKYPTKVFLLRGNHEDIMSSLSYGFYDECQYQFVNAEENYGEAIYNKLLEVFNWIPFAAVIDKTIFCVHGGLSPHLDKLESIEQIVRPCIVPPYGLACDLVWSDPICDPEENYRNGWSMSGRGISFTFGQSVVDDFCTRTGIDLIVRGHQLVKPMLKNGYNFFGGGRVLTLFSARNYMNFGNASSVLRVDPELNCRFIVFKMRKARTKEPKTERPRLDTK</sequence>
<evidence type="ECO:0000256" key="1">
    <source>
        <dbReference type="RuleBase" id="RU004273"/>
    </source>
</evidence>
<dbReference type="GO" id="GO:0005737">
    <property type="term" value="C:cytoplasm"/>
    <property type="evidence" value="ECO:0007669"/>
    <property type="project" value="TreeGrafter"/>
</dbReference>
<dbReference type="PANTHER" id="PTHR11668:SF516">
    <property type="entry name" value="SERINE_THREONINE SPECIFIC PROTEIN PHOSPHATASES DOMAIN-CONTAINING PROTEIN"/>
    <property type="match status" value="1"/>
</dbReference>
<evidence type="ECO:0000313" key="4">
    <source>
        <dbReference type="EMBL" id="KAI1720031.1"/>
    </source>
</evidence>
<comment type="caution">
    <text evidence="4">The sequence shown here is derived from an EMBL/GenBank/DDBJ whole genome shotgun (WGS) entry which is preliminary data.</text>
</comment>
<accession>A0AAD4NCM1</accession>
<dbReference type="PANTHER" id="PTHR11668">
    <property type="entry name" value="SERINE/THREONINE PROTEIN PHOSPHATASE"/>
    <property type="match status" value="1"/>
</dbReference>
<dbReference type="Gene3D" id="3.60.21.10">
    <property type="match status" value="1"/>
</dbReference>
<evidence type="ECO:0000259" key="3">
    <source>
        <dbReference type="PROSITE" id="PS00125"/>
    </source>
</evidence>
<protein>
    <recommendedName>
        <fullName evidence="1">Serine/threonine-protein phosphatase</fullName>
        <ecNumber evidence="1">3.1.3.16</ecNumber>
    </recommendedName>
</protein>
<keyword evidence="1" id="KW-0378">Hydrolase</keyword>
<evidence type="ECO:0000256" key="2">
    <source>
        <dbReference type="SAM" id="MobiDB-lite"/>
    </source>
</evidence>
<dbReference type="PROSITE" id="PS00125">
    <property type="entry name" value="SER_THR_PHOSPHATASE"/>
    <property type="match status" value="1"/>
</dbReference>
<comment type="similarity">
    <text evidence="1">Belongs to the PPP phosphatase family.</text>
</comment>
<gene>
    <name evidence="4" type="ORF">DdX_05400</name>
</gene>
<proteinExistence type="inferred from homology"/>
<dbReference type="InterPro" id="IPR004843">
    <property type="entry name" value="Calcineurin-like_PHP"/>
</dbReference>
<keyword evidence="5" id="KW-1185">Reference proteome</keyword>
<feature type="compositionally biased region" description="Low complexity" evidence="2">
    <location>
        <begin position="12"/>
        <end position="23"/>
    </location>
</feature>
<evidence type="ECO:0000313" key="5">
    <source>
        <dbReference type="Proteomes" id="UP001201812"/>
    </source>
</evidence>
<feature type="domain" description="Serine/threonine specific protein phosphatases" evidence="3">
    <location>
        <begin position="176"/>
        <end position="181"/>
    </location>
</feature>
<dbReference type="SUPFAM" id="SSF56300">
    <property type="entry name" value="Metallo-dependent phosphatases"/>
    <property type="match status" value="1"/>
</dbReference>
<dbReference type="InterPro" id="IPR006186">
    <property type="entry name" value="Ser/Thr-sp_prot-phosphatase"/>
</dbReference>
<dbReference type="EC" id="3.1.3.16" evidence="1"/>
<feature type="region of interest" description="Disordered" evidence="2">
    <location>
        <begin position="1"/>
        <end position="39"/>
    </location>
</feature>
<dbReference type="Proteomes" id="UP001201812">
    <property type="component" value="Unassembled WGS sequence"/>
</dbReference>
<name>A0AAD4NCM1_9BILA</name>
<dbReference type="EMBL" id="JAKKPZ010000006">
    <property type="protein sequence ID" value="KAI1720031.1"/>
    <property type="molecule type" value="Genomic_DNA"/>
</dbReference>
<organism evidence="4 5">
    <name type="scientific">Ditylenchus destructor</name>
    <dbReference type="NCBI Taxonomy" id="166010"/>
    <lineage>
        <taxon>Eukaryota</taxon>
        <taxon>Metazoa</taxon>
        <taxon>Ecdysozoa</taxon>
        <taxon>Nematoda</taxon>
        <taxon>Chromadorea</taxon>
        <taxon>Rhabditida</taxon>
        <taxon>Tylenchina</taxon>
        <taxon>Tylenchomorpha</taxon>
        <taxon>Sphaerularioidea</taxon>
        <taxon>Anguinidae</taxon>
        <taxon>Anguininae</taxon>
        <taxon>Ditylenchus</taxon>
    </lineage>
</organism>
<reference evidence="4" key="1">
    <citation type="submission" date="2022-01" db="EMBL/GenBank/DDBJ databases">
        <title>Genome Sequence Resource for Two Populations of Ditylenchus destructor, the Migratory Endoparasitic Phytonematode.</title>
        <authorList>
            <person name="Zhang H."/>
            <person name="Lin R."/>
            <person name="Xie B."/>
        </authorList>
    </citation>
    <scope>NUCLEOTIDE SEQUENCE</scope>
    <source>
        <strain evidence="4">BazhouSP</strain>
    </source>
</reference>
<dbReference type="InterPro" id="IPR050341">
    <property type="entry name" value="PP1_catalytic_subunit"/>
</dbReference>
<dbReference type="Pfam" id="PF00149">
    <property type="entry name" value="Metallophos"/>
    <property type="match status" value="1"/>
</dbReference>
<dbReference type="AlphaFoldDB" id="A0AAD4NCM1"/>
<feature type="compositionally biased region" description="Acidic residues" evidence="2">
    <location>
        <begin position="24"/>
        <end position="35"/>
    </location>
</feature>